<dbReference type="InterPro" id="IPR005302">
    <property type="entry name" value="MoCF_Sase_C"/>
</dbReference>
<dbReference type="InterPro" id="IPR011037">
    <property type="entry name" value="Pyrv_Knase-like_insert_dom_sf"/>
</dbReference>
<reference evidence="2 3" key="1">
    <citation type="submission" date="2017-09" db="EMBL/GenBank/DDBJ databases">
        <authorList>
            <person name="Lee N."/>
            <person name="Cho B.-K."/>
        </authorList>
    </citation>
    <scope>NUCLEOTIDE SEQUENCE [LARGE SCALE GENOMIC DNA]</scope>
    <source>
        <strain evidence="2 3">ATCC 12853</strain>
    </source>
</reference>
<dbReference type="AlphaFoldDB" id="A0A5J6GEB7"/>
<organism evidence="2 3">
    <name type="scientific">Streptomyces kanamyceticus</name>
    <dbReference type="NCBI Taxonomy" id="1967"/>
    <lineage>
        <taxon>Bacteria</taxon>
        <taxon>Bacillati</taxon>
        <taxon>Actinomycetota</taxon>
        <taxon>Actinomycetes</taxon>
        <taxon>Kitasatosporales</taxon>
        <taxon>Streptomycetaceae</taxon>
        <taxon>Streptomyces</taxon>
    </lineage>
</organism>
<evidence type="ECO:0000313" key="2">
    <source>
        <dbReference type="EMBL" id="QEU93869.1"/>
    </source>
</evidence>
<proteinExistence type="predicted"/>
<dbReference type="KEGG" id="ska:CP970_25835"/>
<dbReference type="Proteomes" id="UP000325529">
    <property type="component" value="Chromosome"/>
</dbReference>
<sequence length="257" mass="27259">MHESAQGRESAVPLKVVGLNSYPVKSMLGVAHERLVFDARGAVGDRLWALRHADGKLSSGKNSRRFRRVPGMLEHVAAYDADGTPFVTAPDGEILRPGDPRIPERFGEGVELAREGAESHQDAAAVSLVGTASLRALGELLGDADPVDVRRLRKNIVVETDEPWIEESWVGHEITIGGTGATGATGGMGDTGVAEPLRLRVTERVARCVMTTQAQTGLPADNRVLKTLTAARGMCIGVYADIVTPAPLAIGDTVVAR</sequence>
<dbReference type="Pfam" id="PF03476">
    <property type="entry name" value="MOSC_N"/>
    <property type="match status" value="1"/>
</dbReference>
<dbReference type="SUPFAM" id="SSF50800">
    <property type="entry name" value="PK beta-barrel domain-like"/>
    <property type="match status" value="1"/>
</dbReference>
<dbReference type="InterPro" id="IPR005303">
    <property type="entry name" value="MOCOS_middle"/>
</dbReference>
<keyword evidence="3" id="KW-1185">Reference proteome</keyword>
<protein>
    <submittedName>
        <fullName evidence="2">MOSC domain-containing protein</fullName>
    </submittedName>
</protein>
<dbReference type="Pfam" id="PF03473">
    <property type="entry name" value="MOSC"/>
    <property type="match status" value="1"/>
</dbReference>
<dbReference type="GO" id="GO:0030170">
    <property type="term" value="F:pyridoxal phosphate binding"/>
    <property type="evidence" value="ECO:0007669"/>
    <property type="project" value="InterPro"/>
</dbReference>
<feature type="domain" description="MOSC" evidence="1">
    <location>
        <begin position="100"/>
        <end position="257"/>
    </location>
</feature>
<dbReference type="EMBL" id="CP023699">
    <property type="protein sequence ID" value="QEU93869.1"/>
    <property type="molecule type" value="Genomic_DNA"/>
</dbReference>
<dbReference type="RefSeq" id="WP_079043678.1">
    <property type="nucleotide sequence ID" value="NZ_CP023699.1"/>
</dbReference>
<evidence type="ECO:0000259" key="1">
    <source>
        <dbReference type="PROSITE" id="PS51340"/>
    </source>
</evidence>
<gene>
    <name evidence="2" type="ORF">CP970_25835</name>
</gene>
<accession>A0A5J6GEB7</accession>
<evidence type="ECO:0000313" key="3">
    <source>
        <dbReference type="Proteomes" id="UP000325529"/>
    </source>
</evidence>
<dbReference type="OrthoDB" id="9793178at2"/>
<dbReference type="GO" id="GO:0030151">
    <property type="term" value="F:molybdenum ion binding"/>
    <property type="evidence" value="ECO:0007669"/>
    <property type="project" value="InterPro"/>
</dbReference>
<name>A0A5J6GEB7_STRKN</name>
<dbReference type="PROSITE" id="PS51340">
    <property type="entry name" value="MOSC"/>
    <property type="match status" value="1"/>
</dbReference>
<dbReference type="GO" id="GO:0003824">
    <property type="term" value="F:catalytic activity"/>
    <property type="evidence" value="ECO:0007669"/>
    <property type="project" value="InterPro"/>
</dbReference>